<dbReference type="EMBL" id="CP013690">
    <property type="protein sequence ID" value="ALU25236.1"/>
    <property type="molecule type" value="Genomic_DNA"/>
</dbReference>
<dbReference type="AlphaFoldDB" id="A0A0S7EHF5"/>
<accession>A0A0S7EHF5</accession>
<dbReference type="InterPro" id="IPR000644">
    <property type="entry name" value="CBS_dom"/>
</dbReference>
<dbReference type="InterPro" id="IPR051257">
    <property type="entry name" value="Diverse_CBS-Domain"/>
</dbReference>
<evidence type="ECO:0000313" key="3">
    <source>
        <dbReference type="Proteomes" id="UP000069030"/>
    </source>
</evidence>
<proteinExistence type="predicted"/>
<dbReference type="PANTHER" id="PTHR43080:SF2">
    <property type="entry name" value="CBS DOMAIN-CONTAINING PROTEIN"/>
    <property type="match status" value="1"/>
</dbReference>
<dbReference type="SMART" id="SM00116">
    <property type="entry name" value="CBS"/>
    <property type="match status" value="2"/>
</dbReference>
<keyword evidence="1" id="KW-0129">CBS domain</keyword>
<evidence type="ECO:0000313" key="2">
    <source>
        <dbReference type="EMBL" id="ALU25236.1"/>
    </source>
</evidence>
<dbReference type="eggNOG" id="COG0517">
    <property type="taxonomic scope" value="Bacteria"/>
</dbReference>
<dbReference type="Gene3D" id="3.10.580.10">
    <property type="entry name" value="CBS-domain"/>
    <property type="match status" value="1"/>
</dbReference>
<dbReference type="Pfam" id="PF00571">
    <property type="entry name" value="CBS"/>
    <property type="match status" value="2"/>
</dbReference>
<dbReference type="GeneID" id="66973876"/>
<evidence type="ECO:0000256" key="1">
    <source>
        <dbReference type="ARBA" id="ARBA00023122"/>
    </source>
</evidence>
<gene>
    <name evidence="2" type="ORF">AS202_03280</name>
</gene>
<name>A0A0S7EHF5_9FLAO</name>
<sequence length="140" mass="15594">MRQNVPISSIMASKLVKLNLTDSLTNAEKLFKENKIRHLPVLSGGELVGILSYTDLVRISLAETVGDNDDIIDTTIYNMFSIEQVMVKDVVTIQADCSIKDAAEIIIERGFRSLPVMDGDILVGMLTSTDLIKYLIKQYE</sequence>
<dbReference type="KEGG" id="mod:AS202_03280"/>
<reference evidence="2 3" key="1">
    <citation type="journal article" date="2016" name="J. Zhejiang Univ. Sci. B">
        <title>Antibiotic resistance mechanisms of Myroides sp.</title>
        <authorList>
            <person name="Hu S."/>
            <person name="Yuan S."/>
            <person name="Qu H."/>
            <person name="Jiang T."/>
            <person name="Zhou Y."/>
            <person name="Wang M."/>
            <person name="Ming D."/>
        </authorList>
    </citation>
    <scope>NUCLEOTIDE SEQUENCE [LARGE SCALE GENOMIC DNA]</scope>
    <source>
        <strain evidence="2 3">PR63039</strain>
    </source>
</reference>
<dbReference type="SUPFAM" id="SSF54631">
    <property type="entry name" value="CBS-domain pair"/>
    <property type="match status" value="1"/>
</dbReference>
<organism evidence="2 3">
    <name type="scientific">Myroides odoratimimus</name>
    <dbReference type="NCBI Taxonomy" id="76832"/>
    <lineage>
        <taxon>Bacteria</taxon>
        <taxon>Pseudomonadati</taxon>
        <taxon>Bacteroidota</taxon>
        <taxon>Flavobacteriia</taxon>
        <taxon>Flavobacteriales</taxon>
        <taxon>Flavobacteriaceae</taxon>
        <taxon>Myroides</taxon>
    </lineage>
</organism>
<dbReference type="InterPro" id="IPR046342">
    <property type="entry name" value="CBS_dom_sf"/>
</dbReference>
<dbReference type="Proteomes" id="UP000069030">
    <property type="component" value="Chromosome"/>
</dbReference>
<dbReference type="PROSITE" id="PS51371">
    <property type="entry name" value="CBS"/>
    <property type="match status" value="2"/>
</dbReference>
<protein>
    <submittedName>
        <fullName evidence="2">Uncharacterized protein</fullName>
    </submittedName>
</protein>
<dbReference type="PANTHER" id="PTHR43080">
    <property type="entry name" value="CBS DOMAIN-CONTAINING PROTEIN CBSX3, MITOCHONDRIAL"/>
    <property type="match status" value="1"/>
</dbReference>
<dbReference type="RefSeq" id="WP_006259671.1">
    <property type="nucleotide sequence ID" value="NZ_BCMQ01000005.1"/>
</dbReference>